<dbReference type="PANTHER" id="PTHR36838:SF1">
    <property type="entry name" value="SLR1864 PROTEIN"/>
    <property type="match status" value="1"/>
</dbReference>
<dbReference type="GO" id="GO:0055085">
    <property type="term" value="P:transmembrane transport"/>
    <property type="evidence" value="ECO:0007669"/>
    <property type="project" value="InterPro"/>
</dbReference>
<keyword evidence="4" id="KW-1003">Cell membrane</keyword>
<evidence type="ECO:0000313" key="10">
    <source>
        <dbReference type="Proteomes" id="UP001146670"/>
    </source>
</evidence>
<reference evidence="9" key="1">
    <citation type="submission" date="2022-12" db="EMBL/GenBank/DDBJ databases">
        <title>Description and comparative metabolic analysis of Aerococcus sp. nov., isolated from the feces of a pig.</title>
        <authorList>
            <person name="Chang Y.-H."/>
        </authorList>
    </citation>
    <scope>NUCLEOTIDE SEQUENCE</scope>
    <source>
        <strain evidence="9">YH-aer222</strain>
    </source>
</reference>
<dbReference type="GO" id="GO:0005886">
    <property type="term" value="C:plasma membrane"/>
    <property type="evidence" value="ECO:0007669"/>
    <property type="project" value="UniProtKB-SubCell"/>
</dbReference>
<comment type="similarity">
    <text evidence="2">Belongs to the auxin efflux carrier (TC 2.A.69) family.</text>
</comment>
<feature type="transmembrane region" description="Helical" evidence="8">
    <location>
        <begin position="288"/>
        <end position="306"/>
    </location>
</feature>
<protein>
    <submittedName>
        <fullName evidence="9">AEC family transporter</fullName>
    </submittedName>
</protein>
<evidence type="ECO:0000256" key="3">
    <source>
        <dbReference type="ARBA" id="ARBA00022448"/>
    </source>
</evidence>
<comment type="caution">
    <text evidence="9">The sequence shown here is derived from an EMBL/GenBank/DDBJ whole genome shotgun (WGS) entry which is preliminary data.</text>
</comment>
<evidence type="ECO:0000256" key="5">
    <source>
        <dbReference type="ARBA" id="ARBA00022692"/>
    </source>
</evidence>
<evidence type="ECO:0000256" key="2">
    <source>
        <dbReference type="ARBA" id="ARBA00010145"/>
    </source>
</evidence>
<dbReference type="RefSeq" id="WP_268751427.1">
    <property type="nucleotide sequence ID" value="NZ_JAPRFQ010000001.1"/>
</dbReference>
<keyword evidence="3" id="KW-0813">Transport</keyword>
<keyword evidence="5 8" id="KW-0812">Transmembrane</keyword>
<feature type="transmembrane region" description="Helical" evidence="8">
    <location>
        <begin position="165"/>
        <end position="183"/>
    </location>
</feature>
<dbReference type="InterPro" id="IPR038770">
    <property type="entry name" value="Na+/solute_symporter_sf"/>
</dbReference>
<keyword evidence="6 8" id="KW-1133">Transmembrane helix</keyword>
<dbReference type="PANTHER" id="PTHR36838">
    <property type="entry name" value="AUXIN EFFLUX CARRIER FAMILY PROTEIN"/>
    <property type="match status" value="1"/>
</dbReference>
<accession>A0A9X3JG37</accession>
<keyword evidence="10" id="KW-1185">Reference proteome</keyword>
<keyword evidence="7 8" id="KW-0472">Membrane</keyword>
<dbReference type="Pfam" id="PF03547">
    <property type="entry name" value="Mem_trans"/>
    <property type="match status" value="1"/>
</dbReference>
<feature type="transmembrane region" description="Helical" evidence="8">
    <location>
        <begin position="195"/>
        <end position="215"/>
    </location>
</feature>
<evidence type="ECO:0000256" key="6">
    <source>
        <dbReference type="ARBA" id="ARBA00022989"/>
    </source>
</evidence>
<organism evidence="9 10">
    <name type="scientific">Aerococcus kribbianus</name>
    <dbReference type="NCBI Taxonomy" id="2999064"/>
    <lineage>
        <taxon>Bacteria</taxon>
        <taxon>Bacillati</taxon>
        <taxon>Bacillota</taxon>
        <taxon>Bacilli</taxon>
        <taxon>Lactobacillales</taxon>
        <taxon>Aerococcaceae</taxon>
        <taxon>Aerococcus</taxon>
    </lineage>
</organism>
<evidence type="ECO:0000256" key="1">
    <source>
        <dbReference type="ARBA" id="ARBA00004651"/>
    </source>
</evidence>
<evidence type="ECO:0000256" key="4">
    <source>
        <dbReference type="ARBA" id="ARBA00022475"/>
    </source>
</evidence>
<evidence type="ECO:0000313" key="9">
    <source>
        <dbReference type="EMBL" id="MCZ0725099.1"/>
    </source>
</evidence>
<dbReference type="Proteomes" id="UP001146670">
    <property type="component" value="Unassembled WGS sequence"/>
</dbReference>
<feature type="transmembrane region" description="Helical" evidence="8">
    <location>
        <begin position="67"/>
        <end position="88"/>
    </location>
</feature>
<evidence type="ECO:0000256" key="8">
    <source>
        <dbReference type="SAM" id="Phobius"/>
    </source>
</evidence>
<dbReference type="AlphaFoldDB" id="A0A9X3JG37"/>
<comment type="subcellular location">
    <subcellularLocation>
        <location evidence="1">Cell membrane</location>
        <topology evidence="1">Multi-pass membrane protein</topology>
    </subcellularLocation>
</comment>
<gene>
    <name evidence="9" type="ORF">OW157_00780</name>
</gene>
<sequence length="307" mass="33950">MDQFLQMLDLQLTLLVYIVFGYVAYRLKLITDENRPAFMTLLLNVLLPIMVFNSFKNITYDLLKLSFQAIIAASIIYGIIALAVPFIYRAYPNKKAKLLEYATLVNNAGFAGLPLSESMYGQAGGIIASIYLFPHRIYMWTVGINILERGDYPQQVSFRDILLKLLRNPSIVAVFLGLLRGLLEIPFPSFLDRGLAGIAGTVSPLVMIVIGSIIATVDLKGLLEEGVLYYCFIRLLAIPFITLQIMKAMSLDPTLIGVVTIMAGMPAGSTTTILAANYDLDIQFAAKITFVSILMSIITIPLLMAFI</sequence>
<evidence type="ECO:0000256" key="7">
    <source>
        <dbReference type="ARBA" id="ARBA00023136"/>
    </source>
</evidence>
<name>A0A9X3JG37_9LACT</name>
<dbReference type="Gene3D" id="1.20.1530.20">
    <property type="match status" value="1"/>
</dbReference>
<feature type="transmembrane region" description="Helical" evidence="8">
    <location>
        <begin position="227"/>
        <end position="249"/>
    </location>
</feature>
<dbReference type="EMBL" id="JAPRFR010000001">
    <property type="protein sequence ID" value="MCZ0725099.1"/>
    <property type="molecule type" value="Genomic_DNA"/>
</dbReference>
<feature type="transmembrane region" description="Helical" evidence="8">
    <location>
        <begin position="37"/>
        <end position="55"/>
    </location>
</feature>
<proteinExistence type="inferred from homology"/>
<feature type="transmembrane region" description="Helical" evidence="8">
    <location>
        <begin position="255"/>
        <end position="276"/>
    </location>
</feature>
<dbReference type="InterPro" id="IPR004776">
    <property type="entry name" value="Mem_transp_PIN-like"/>
</dbReference>
<feature type="transmembrane region" description="Helical" evidence="8">
    <location>
        <begin position="6"/>
        <end position="25"/>
    </location>
</feature>